<reference evidence="1" key="1">
    <citation type="journal article" date="2020" name="Stud. Mycol.">
        <title>101 Dothideomycetes genomes: a test case for predicting lifestyles and emergence of pathogens.</title>
        <authorList>
            <person name="Haridas S."/>
            <person name="Albert R."/>
            <person name="Binder M."/>
            <person name="Bloem J."/>
            <person name="Labutti K."/>
            <person name="Salamov A."/>
            <person name="Andreopoulos B."/>
            <person name="Baker S."/>
            <person name="Barry K."/>
            <person name="Bills G."/>
            <person name="Bluhm B."/>
            <person name="Cannon C."/>
            <person name="Castanera R."/>
            <person name="Culley D."/>
            <person name="Daum C."/>
            <person name="Ezra D."/>
            <person name="Gonzalez J."/>
            <person name="Henrissat B."/>
            <person name="Kuo A."/>
            <person name="Liang C."/>
            <person name="Lipzen A."/>
            <person name="Lutzoni F."/>
            <person name="Magnuson J."/>
            <person name="Mondo S."/>
            <person name="Nolan M."/>
            <person name="Ohm R."/>
            <person name="Pangilinan J."/>
            <person name="Park H.-J."/>
            <person name="Ramirez L."/>
            <person name="Alfaro M."/>
            <person name="Sun H."/>
            <person name="Tritt A."/>
            <person name="Yoshinaga Y."/>
            <person name="Zwiers L.-H."/>
            <person name="Turgeon B."/>
            <person name="Goodwin S."/>
            <person name="Spatafora J."/>
            <person name="Crous P."/>
            <person name="Grigoriev I."/>
        </authorList>
    </citation>
    <scope>NUCLEOTIDE SEQUENCE</scope>
    <source>
        <strain evidence="1">CBS 122367</strain>
    </source>
</reference>
<dbReference type="Proteomes" id="UP000799291">
    <property type="component" value="Unassembled WGS sequence"/>
</dbReference>
<dbReference type="AlphaFoldDB" id="A0A6G1ITP0"/>
<dbReference type="EMBL" id="MU005590">
    <property type="protein sequence ID" value="KAF2681614.1"/>
    <property type="molecule type" value="Genomic_DNA"/>
</dbReference>
<dbReference type="OrthoDB" id="2157530at2759"/>
<gene>
    <name evidence="1" type="ORF">K458DRAFT_391573</name>
</gene>
<organism evidence="1 2">
    <name type="scientific">Lentithecium fluviatile CBS 122367</name>
    <dbReference type="NCBI Taxonomy" id="1168545"/>
    <lineage>
        <taxon>Eukaryota</taxon>
        <taxon>Fungi</taxon>
        <taxon>Dikarya</taxon>
        <taxon>Ascomycota</taxon>
        <taxon>Pezizomycotina</taxon>
        <taxon>Dothideomycetes</taxon>
        <taxon>Pleosporomycetidae</taxon>
        <taxon>Pleosporales</taxon>
        <taxon>Massarineae</taxon>
        <taxon>Lentitheciaceae</taxon>
        <taxon>Lentithecium</taxon>
    </lineage>
</organism>
<accession>A0A6G1ITP0</accession>
<name>A0A6G1ITP0_9PLEO</name>
<proteinExistence type="predicted"/>
<evidence type="ECO:0000313" key="2">
    <source>
        <dbReference type="Proteomes" id="UP000799291"/>
    </source>
</evidence>
<sequence>MAMLLEGPVDERRLGGAHATTHKAVWLYVNFMSRIEGGILSILLGFDLPLILRPCNAATYQVVGPVYAHSLMDAEALLGPLPPGWKLCYKVSQQHGYQMQRFLNKKTGAIIFEDL</sequence>
<evidence type="ECO:0000313" key="1">
    <source>
        <dbReference type="EMBL" id="KAF2681614.1"/>
    </source>
</evidence>
<keyword evidence="2" id="KW-1185">Reference proteome</keyword>
<protein>
    <submittedName>
        <fullName evidence="1">Uncharacterized protein</fullName>
    </submittedName>
</protein>